<evidence type="ECO:0000313" key="2">
    <source>
        <dbReference type="EMBL" id="KAG6399736.1"/>
    </source>
</evidence>
<keyword evidence="3" id="KW-1185">Reference proteome</keyword>
<organism evidence="2">
    <name type="scientific">Salvia splendens</name>
    <name type="common">Scarlet sage</name>
    <dbReference type="NCBI Taxonomy" id="180675"/>
    <lineage>
        <taxon>Eukaryota</taxon>
        <taxon>Viridiplantae</taxon>
        <taxon>Streptophyta</taxon>
        <taxon>Embryophyta</taxon>
        <taxon>Tracheophyta</taxon>
        <taxon>Spermatophyta</taxon>
        <taxon>Magnoliopsida</taxon>
        <taxon>eudicotyledons</taxon>
        <taxon>Gunneridae</taxon>
        <taxon>Pentapetalae</taxon>
        <taxon>asterids</taxon>
        <taxon>lamiids</taxon>
        <taxon>Lamiales</taxon>
        <taxon>Lamiaceae</taxon>
        <taxon>Nepetoideae</taxon>
        <taxon>Mentheae</taxon>
        <taxon>Salviinae</taxon>
        <taxon>Salvia</taxon>
        <taxon>Salvia subgen. Calosphace</taxon>
        <taxon>core Calosphace</taxon>
    </lineage>
</organism>
<gene>
    <name evidence="2" type="ORF">SASPL_141217</name>
</gene>
<name>A0A8X8WTM6_SALSN</name>
<reference evidence="2" key="1">
    <citation type="submission" date="2018-01" db="EMBL/GenBank/DDBJ databases">
        <authorList>
            <person name="Mao J.F."/>
        </authorList>
    </citation>
    <scope>NUCLEOTIDE SEQUENCE</scope>
    <source>
        <strain evidence="2">Huo1</strain>
        <tissue evidence="2">Leaf</tissue>
    </source>
</reference>
<evidence type="ECO:0000313" key="3">
    <source>
        <dbReference type="Proteomes" id="UP000298416"/>
    </source>
</evidence>
<evidence type="ECO:0000256" key="1">
    <source>
        <dbReference type="SAM" id="MobiDB-lite"/>
    </source>
</evidence>
<dbReference type="PANTHER" id="PTHR33924">
    <property type="entry name" value="CATION-TRANSPORTING ATPASE"/>
    <property type="match status" value="1"/>
</dbReference>
<comment type="caution">
    <text evidence="2">The sequence shown here is derived from an EMBL/GenBank/DDBJ whole genome shotgun (WGS) entry which is preliminary data.</text>
</comment>
<dbReference type="EMBL" id="PNBA02000015">
    <property type="protein sequence ID" value="KAG6399736.1"/>
    <property type="molecule type" value="Genomic_DNA"/>
</dbReference>
<sequence length="439" mass="47874">MDNSESRTPSLVKSPTLPGTSSTDCTPPSYPGRTPMCYSRFVNWDAENSLRFGNFRKLGCEIFIMAEGSGSRGQSRSRPALGDVTNRIGKRGFSAREKGEGRGFDFSGKDTVKRICVSPRPCSGLSKIPFENREGNLKGGNDVIGSFKFNDGGEKGKILDPRGGNVVNVSINELDYIDDDGSSNGCDGVAGLNCLDPDLENLEGEEGLNSVDGCSPLDSLKENKIFGTADELGESSHADTSWTVSETGVDFLHDGEENISLEGTQGEHNHLDDHNADNFVVSQSGSVDFTALPQSQESRVFGIDKGKKLEEDECALMTGGSKAINACSCSFCSKAQYLWLDLHQKDIKARLSALKKSQKDASILAERSSRMKVNEKHGGDSSKLESHLMNQWRSLFQHMSDIWAAETSQLEASLLPLNNLRDKCKVEMELNNAKLPEKH</sequence>
<accession>A0A8X8WTM6</accession>
<protein>
    <submittedName>
        <fullName evidence="2">Uncharacterized protein</fullName>
    </submittedName>
</protein>
<dbReference type="AlphaFoldDB" id="A0A8X8WTM6"/>
<feature type="region of interest" description="Disordered" evidence="1">
    <location>
        <begin position="1"/>
        <end position="29"/>
    </location>
</feature>
<dbReference type="PANTHER" id="PTHR33924:SF1">
    <property type="entry name" value="DNA-DIRECTED RNA POLYMERASE SUBUNIT BETA"/>
    <property type="match status" value="1"/>
</dbReference>
<feature type="compositionally biased region" description="Polar residues" evidence="1">
    <location>
        <begin position="1"/>
        <end position="26"/>
    </location>
</feature>
<dbReference type="Proteomes" id="UP000298416">
    <property type="component" value="Unassembled WGS sequence"/>
</dbReference>
<proteinExistence type="predicted"/>
<reference evidence="2" key="2">
    <citation type="submission" date="2020-08" db="EMBL/GenBank/DDBJ databases">
        <title>Plant Genome Project.</title>
        <authorList>
            <person name="Zhang R.-G."/>
        </authorList>
    </citation>
    <scope>NUCLEOTIDE SEQUENCE</scope>
    <source>
        <strain evidence="2">Huo1</strain>
        <tissue evidence="2">Leaf</tissue>
    </source>
</reference>